<evidence type="ECO:0000256" key="4">
    <source>
        <dbReference type="ARBA" id="ARBA00022723"/>
    </source>
</evidence>
<dbReference type="EMBL" id="RKHR01000003">
    <property type="protein sequence ID" value="ROS05795.1"/>
    <property type="molecule type" value="Genomic_DNA"/>
</dbReference>
<sequence>MAFLRPDWPAPAGIHSLVSLRSGGESLPPYDSLNPALHVGDNSAHVIANRSLIEQEIATISRAADIQWLNQTHSTTVVEARPQADPGSKDYRDYPDADACFTRQPLTACAVMTADCLPLLFCRLDGSAVAATHAGWKGLANGIIEQTMLKLGGQGEALMVWLGPAIGPARFEVGPEVKTLFTDRSTYEQYSATAACFQAKNNGKFLADIYQLAKLRLQRCGIQQIYGGGLCTVSDRQRFFSYRRDGVTGRLASLIWIDR</sequence>
<accession>A0A3N2E2J5</accession>
<comment type="catalytic activity">
    <reaction evidence="8">
        <text>adenosine + phosphate = alpha-D-ribose 1-phosphate + adenine</text>
        <dbReference type="Rhea" id="RHEA:27642"/>
        <dbReference type="ChEBI" id="CHEBI:16335"/>
        <dbReference type="ChEBI" id="CHEBI:16708"/>
        <dbReference type="ChEBI" id="CHEBI:43474"/>
        <dbReference type="ChEBI" id="CHEBI:57720"/>
        <dbReference type="EC" id="2.4.2.1"/>
    </reaction>
    <physiologicalReaction direction="left-to-right" evidence="8">
        <dbReference type="Rhea" id="RHEA:27643"/>
    </physiologicalReaction>
</comment>
<comment type="catalytic activity">
    <reaction evidence="1">
        <text>inosine + phosphate = alpha-D-ribose 1-phosphate + hypoxanthine</text>
        <dbReference type="Rhea" id="RHEA:27646"/>
        <dbReference type="ChEBI" id="CHEBI:17368"/>
        <dbReference type="ChEBI" id="CHEBI:17596"/>
        <dbReference type="ChEBI" id="CHEBI:43474"/>
        <dbReference type="ChEBI" id="CHEBI:57720"/>
        <dbReference type="EC" id="2.4.2.1"/>
    </reaction>
    <physiologicalReaction direction="left-to-right" evidence="1">
        <dbReference type="Rhea" id="RHEA:27647"/>
    </physiologicalReaction>
</comment>
<evidence type="ECO:0000256" key="7">
    <source>
        <dbReference type="ARBA" id="ARBA00047989"/>
    </source>
</evidence>
<dbReference type="InterPro" id="IPR003730">
    <property type="entry name" value="Cu_polyphenol_OxRdtase"/>
</dbReference>
<evidence type="ECO:0000256" key="8">
    <source>
        <dbReference type="ARBA" id="ARBA00048968"/>
    </source>
</evidence>
<protein>
    <recommendedName>
        <fullName evidence="10">Purine nucleoside phosphorylase</fullName>
    </recommendedName>
</protein>
<dbReference type="CDD" id="cd16833">
    <property type="entry name" value="YfiH"/>
    <property type="match status" value="1"/>
</dbReference>
<dbReference type="GO" id="GO:0017061">
    <property type="term" value="F:S-methyl-5-thioadenosine phosphorylase activity"/>
    <property type="evidence" value="ECO:0007669"/>
    <property type="project" value="UniProtKB-EC"/>
</dbReference>
<evidence type="ECO:0000256" key="1">
    <source>
        <dbReference type="ARBA" id="ARBA00000553"/>
    </source>
</evidence>
<comment type="caution">
    <text evidence="11">The sequence shown here is derived from an EMBL/GenBank/DDBJ whole genome shotgun (WGS) entry which is preliminary data.</text>
</comment>
<evidence type="ECO:0000256" key="10">
    <source>
        <dbReference type="RuleBase" id="RU361274"/>
    </source>
</evidence>
<keyword evidence="4" id="KW-0479">Metal-binding</keyword>
<dbReference type="NCBIfam" id="TIGR00726">
    <property type="entry name" value="peptidoglycan editing factor PgeF"/>
    <property type="match status" value="1"/>
</dbReference>
<comment type="catalytic activity">
    <reaction evidence="7">
        <text>adenosine + H2O + H(+) = inosine + NH4(+)</text>
        <dbReference type="Rhea" id="RHEA:24408"/>
        <dbReference type="ChEBI" id="CHEBI:15377"/>
        <dbReference type="ChEBI" id="CHEBI:15378"/>
        <dbReference type="ChEBI" id="CHEBI:16335"/>
        <dbReference type="ChEBI" id="CHEBI:17596"/>
        <dbReference type="ChEBI" id="CHEBI:28938"/>
        <dbReference type="EC" id="3.5.4.4"/>
    </reaction>
    <physiologicalReaction direction="left-to-right" evidence="7">
        <dbReference type="Rhea" id="RHEA:24409"/>
    </physiologicalReaction>
</comment>
<dbReference type="PANTHER" id="PTHR30616">
    <property type="entry name" value="UNCHARACTERIZED PROTEIN YFIH"/>
    <property type="match status" value="1"/>
</dbReference>
<dbReference type="Proteomes" id="UP000275394">
    <property type="component" value="Unassembled WGS sequence"/>
</dbReference>
<keyword evidence="5" id="KW-0378">Hydrolase</keyword>
<keyword evidence="6" id="KW-0862">Zinc</keyword>
<evidence type="ECO:0000256" key="6">
    <source>
        <dbReference type="ARBA" id="ARBA00022833"/>
    </source>
</evidence>
<evidence type="ECO:0000256" key="9">
    <source>
        <dbReference type="ARBA" id="ARBA00049893"/>
    </source>
</evidence>
<dbReference type="PANTHER" id="PTHR30616:SF2">
    <property type="entry name" value="PURINE NUCLEOSIDE PHOSPHORYLASE LACC1"/>
    <property type="match status" value="1"/>
</dbReference>
<reference evidence="11 12" key="1">
    <citation type="submission" date="2018-11" db="EMBL/GenBank/DDBJ databases">
        <title>Genomic Encyclopedia of Type Strains, Phase IV (KMG-IV): sequencing the most valuable type-strain genomes for metagenomic binning, comparative biology and taxonomic classification.</title>
        <authorList>
            <person name="Goeker M."/>
        </authorList>
    </citation>
    <scope>NUCLEOTIDE SEQUENCE [LARGE SCALE GENOMIC DNA]</scope>
    <source>
        <strain evidence="11 12">DSM 100316</strain>
    </source>
</reference>
<dbReference type="RefSeq" id="WP_123711687.1">
    <property type="nucleotide sequence ID" value="NZ_RKHR01000003.1"/>
</dbReference>
<evidence type="ECO:0000256" key="5">
    <source>
        <dbReference type="ARBA" id="ARBA00022801"/>
    </source>
</evidence>
<evidence type="ECO:0000313" key="11">
    <source>
        <dbReference type="EMBL" id="ROS05795.1"/>
    </source>
</evidence>
<dbReference type="InterPro" id="IPR038371">
    <property type="entry name" value="Cu_polyphenol_OxRdtase_sf"/>
</dbReference>
<dbReference type="InterPro" id="IPR011324">
    <property type="entry name" value="Cytotoxic_necrot_fac-like_cat"/>
</dbReference>
<comment type="similarity">
    <text evidence="2 10">Belongs to the purine nucleoside phosphorylase YfiH/LACC1 family.</text>
</comment>
<evidence type="ECO:0000256" key="3">
    <source>
        <dbReference type="ARBA" id="ARBA00022679"/>
    </source>
</evidence>
<keyword evidence="12" id="KW-1185">Reference proteome</keyword>
<evidence type="ECO:0000256" key="2">
    <source>
        <dbReference type="ARBA" id="ARBA00007353"/>
    </source>
</evidence>
<proteinExistence type="inferred from homology"/>
<dbReference type="SUPFAM" id="SSF64438">
    <property type="entry name" value="CNF1/YfiH-like putative cysteine hydrolases"/>
    <property type="match status" value="1"/>
</dbReference>
<name>A0A3N2E2J5_9GAMM</name>
<dbReference type="AlphaFoldDB" id="A0A3N2E2J5"/>
<dbReference type="GO" id="GO:0005507">
    <property type="term" value="F:copper ion binding"/>
    <property type="evidence" value="ECO:0007669"/>
    <property type="project" value="TreeGrafter"/>
</dbReference>
<comment type="catalytic activity">
    <reaction evidence="9">
        <text>S-methyl-5'-thioadenosine + phosphate = 5-(methylsulfanyl)-alpha-D-ribose 1-phosphate + adenine</text>
        <dbReference type="Rhea" id="RHEA:11852"/>
        <dbReference type="ChEBI" id="CHEBI:16708"/>
        <dbReference type="ChEBI" id="CHEBI:17509"/>
        <dbReference type="ChEBI" id="CHEBI:43474"/>
        <dbReference type="ChEBI" id="CHEBI:58533"/>
        <dbReference type="EC" id="2.4.2.28"/>
    </reaction>
    <physiologicalReaction direction="left-to-right" evidence="9">
        <dbReference type="Rhea" id="RHEA:11853"/>
    </physiologicalReaction>
</comment>
<dbReference type="Pfam" id="PF02578">
    <property type="entry name" value="Cu-oxidase_4"/>
    <property type="match status" value="1"/>
</dbReference>
<keyword evidence="3" id="KW-0808">Transferase</keyword>
<organism evidence="11 12">
    <name type="scientific">Sinobacterium caligoides</name>
    <dbReference type="NCBI Taxonomy" id="933926"/>
    <lineage>
        <taxon>Bacteria</taxon>
        <taxon>Pseudomonadati</taxon>
        <taxon>Pseudomonadota</taxon>
        <taxon>Gammaproteobacteria</taxon>
        <taxon>Cellvibrionales</taxon>
        <taxon>Spongiibacteraceae</taxon>
        <taxon>Sinobacterium</taxon>
    </lineage>
</organism>
<dbReference type="Gene3D" id="3.60.140.10">
    <property type="entry name" value="CNF1/YfiH-like putative cysteine hydrolases"/>
    <property type="match status" value="1"/>
</dbReference>
<gene>
    <name evidence="11" type="ORF">EDC56_1349</name>
</gene>
<dbReference type="GO" id="GO:0016787">
    <property type="term" value="F:hydrolase activity"/>
    <property type="evidence" value="ECO:0007669"/>
    <property type="project" value="UniProtKB-KW"/>
</dbReference>
<dbReference type="OrthoDB" id="4279at2"/>
<evidence type="ECO:0000313" key="12">
    <source>
        <dbReference type="Proteomes" id="UP000275394"/>
    </source>
</evidence>